<evidence type="ECO:0000259" key="8">
    <source>
        <dbReference type="Pfam" id="PF20684"/>
    </source>
</evidence>
<feature type="region of interest" description="Disordered" evidence="6">
    <location>
        <begin position="375"/>
        <end position="398"/>
    </location>
</feature>
<evidence type="ECO:0000256" key="3">
    <source>
        <dbReference type="ARBA" id="ARBA00022989"/>
    </source>
</evidence>
<keyword evidence="2 7" id="KW-0812">Transmembrane</keyword>
<feature type="transmembrane region" description="Helical" evidence="7">
    <location>
        <begin position="12"/>
        <end position="34"/>
    </location>
</feature>
<feature type="transmembrane region" description="Helical" evidence="7">
    <location>
        <begin position="91"/>
        <end position="116"/>
    </location>
</feature>
<organism evidence="9 10">
    <name type="scientific">Glonium stellatum</name>
    <dbReference type="NCBI Taxonomy" id="574774"/>
    <lineage>
        <taxon>Eukaryota</taxon>
        <taxon>Fungi</taxon>
        <taxon>Dikarya</taxon>
        <taxon>Ascomycota</taxon>
        <taxon>Pezizomycotina</taxon>
        <taxon>Dothideomycetes</taxon>
        <taxon>Pleosporomycetidae</taxon>
        <taxon>Gloniales</taxon>
        <taxon>Gloniaceae</taxon>
        <taxon>Glonium</taxon>
    </lineage>
</organism>
<keyword evidence="3 7" id="KW-1133">Transmembrane helix</keyword>
<dbReference type="PANTHER" id="PTHR33048:SF114">
    <property type="entry name" value="MEMBRANE PROTEIN PTH11-LIKE, PUTATIVE (AFU_ORTHOLOGUE AFUA_7G06620)-RELATED"/>
    <property type="match status" value="1"/>
</dbReference>
<evidence type="ECO:0000256" key="2">
    <source>
        <dbReference type="ARBA" id="ARBA00022692"/>
    </source>
</evidence>
<sequence length="398" mass="43617">MAESPNESQGHLVITLCVVFGVLTTVVISLRLFTRFFIIKTVGTDDILITIASLLSWAFIATTIMAVQHGLGSHIDVVLLRGVDNLTSYAQIVWFSSIFYNACLGFIKTSVLALYMRLGDRNLRRMALVMACVVASQATANVLTCIFQCNPIKAAWDTTITHKECININAFYLANAALNIVTDLLTYTLPVRLVMRLQVPRNQKIAVGVMLCLGLFACISSIIRITFIPQMLVSPDATWAISGAMYWSVIETNIGILAASIPSFKALAKRYLPILLGEYSSKTRYPSSGAKTGPFHKISNGTTQTDNVKMRPLSVKGAVDGSAAKVPEYEGDSKEYRVSKNGVATRIGQDRLSNESEELLNVPDGRIVARTQITTQVEGMDEGGSFYSHESERGRHMS</sequence>
<proteinExistence type="inferred from homology"/>
<evidence type="ECO:0000256" key="4">
    <source>
        <dbReference type="ARBA" id="ARBA00023136"/>
    </source>
</evidence>
<feature type="transmembrane region" description="Helical" evidence="7">
    <location>
        <begin position="205"/>
        <end position="227"/>
    </location>
</feature>
<dbReference type="InterPro" id="IPR052337">
    <property type="entry name" value="SAT4-like"/>
</dbReference>
<evidence type="ECO:0000313" key="10">
    <source>
        <dbReference type="Proteomes" id="UP000250140"/>
    </source>
</evidence>
<dbReference type="InterPro" id="IPR049326">
    <property type="entry name" value="Rhodopsin_dom_fungi"/>
</dbReference>
<evidence type="ECO:0000256" key="7">
    <source>
        <dbReference type="SAM" id="Phobius"/>
    </source>
</evidence>
<protein>
    <recommendedName>
        <fullName evidence="8">Rhodopsin domain-containing protein</fullName>
    </recommendedName>
</protein>
<dbReference type="Pfam" id="PF20684">
    <property type="entry name" value="Fung_rhodopsin"/>
    <property type="match status" value="1"/>
</dbReference>
<gene>
    <name evidence="9" type="ORF">AOQ84DRAFT_387662</name>
</gene>
<dbReference type="Proteomes" id="UP000250140">
    <property type="component" value="Unassembled WGS sequence"/>
</dbReference>
<comment type="subcellular location">
    <subcellularLocation>
        <location evidence="1">Membrane</location>
        <topology evidence="1">Multi-pass membrane protein</topology>
    </subcellularLocation>
</comment>
<dbReference type="PANTHER" id="PTHR33048">
    <property type="entry name" value="PTH11-LIKE INTEGRAL MEMBRANE PROTEIN (AFU_ORTHOLOGUE AFUA_5G11245)"/>
    <property type="match status" value="1"/>
</dbReference>
<accession>A0A8E2F4J7</accession>
<reference evidence="9 10" key="1">
    <citation type="journal article" date="2016" name="Nat. Commun.">
        <title>Ectomycorrhizal ecology is imprinted in the genome of the dominant symbiotic fungus Cenococcum geophilum.</title>
        <authorList>
            <consortium name="DOE Joint Genome Institute"/>
            <person name="Peter M."/>
            <person name="Kohler A."/>
            <person name="Ohm R.A."/>
            <person name="Kuo A."/>
            <person name="Krutzmann J."/>
            <person name="Morin E."/>
            <person name="Arend M."/>
            <person name="Barry K.W."/>
            <person name="Binder M."/>
            <person name="Choi C."/>
            <person name="Clum A."/>
            <person name="Copeland A."/>
            <person name="Grisel N."/>
            <person name="Haridas S."/>
            <person name="Kipfer T."/>
            <person name="LaButti K."/>
            <person name="Lindquist E."/>
            <person name="Lipzen A."/>
            <person name="Maire R."/>
            <person name="Meier B."/>
            <person name="Mihaltcheva S."/>
            <person name="Molinier V."/>
            <person name="Murat C."/>
            <person name="Poggeler S."/>
            <person name="Quandt C.A."/>
            <person name="Sperisen C."/>
            <person name="Tritt A."/>
            <person name="Tisserant E."/>
            <person name="Crous P.W."/>
            <person name="Henrissat B."/>
            <person name="Nehls U."/>
            <person name="Egli S."/>
            <person name="Spatafora J.W."/>
            <person name="Grigoriev I.V."/>
            <person name="Martin F.M."/>
        </authorList>
    </citation>
    <scope>NUCLEOTIDE SEQUENCE [LARGE SCALE GENOMIC DNA]</scope>
    <source>
        <strain evidence="9 10">CBS 207.34</strain>
    </source>
</reference>
<keyword evidence="4 7" id="KW-0472">Membrane</keyword>
<name>A0A8E2F4J7_9PEZI</name>
<dbReference type="GO" id="GO:0016020">
    <property type="term" value="C:membrane"/>
    <property type="evidence" value="ECO:0007669"/>
    <property type="project" value="UniProtKB-SubCell"/>
</dbReference>
<keyword evidence="10" id="KW-1185">Reference proteome</keyword>
<evidence type="ECO:0000256" key="5">
    <source>
        <dbReference type="ARBA" id="ARBA00038359"/>
    </source>
</evidence>
<dbReference type="OrthoDB" id="444631at2759"/>
<evidence type="ECO:0000256" key="6">
    <source>
        <dbReference type="SAM" id="MobiDB-lite"/>
    </source>
</evidence>
<dbReference type="AlphaFoldDB" id="A0A8E2F4J7"/>
<feature type="transmembrane region" description="Helical" evidence="7">
    <location>
        <begin position="239"/>
        <end position="261"/>
    </location>
</feature>
<feature type="compositionally biased region" description="Basic and acidic residues" evidence="6">
    <location>
        <begin position="389"/>
        <end position="398"/>
    </location>
</feature>
<comment type="similarity">
    <text evidence="5">Belongs to the SAT4 family.</text>
</comment>
<evidence type="ECO:0000313" key="9">
    <source>
        <dbReference type="EMBL" id="OCL10215.1"/>
    </source>
</evidence>
<dbReference type="EMBL" id="KV749292">
    <property type="protein sequence ID" value="OCL10215.1"/>
    <property type="molecule type" value="Genomic_DNA"/>
</dbReference>
<evidence type="ECO:0000256" key="1">
    <source>
        <dbReference type="ARBA" id="ARBA00004141"/>
    </source>
</evidence>
<feature type="domain" description="Rhodopsin" evidence="8">
    <location>
        <begin position="30"/>
        <end position="269"/>
    </location>
</feature>
<feature type="transmembrane region" description="Helical" evidence="7">
    <location>
        <begin position="46"/>
        <end position="71"/>
    </location>
</feature>